<protein>
    <submittedName>
        <fullName evidence="1">Uncharacterized protein</fullName>
    </submittedName>
</protein>
<keyword evidence="2" id="KW-1185">Reference proteome</keyword>
<reference evidence="1 2" key="1">
    <citation type="journal article" date="2024" name="bioRxiv">
        <title>A reference genome for Trichogramma kaykai: A tiny desert-dwelling parasitoid wasp with competing sex-ratio distorters.</title>
        <authorList>
            <person name="Culotta J."/>
            <person name="Lindsey A.R."/>
        </authorList>
    </citation>
    <scope>NUCLEOTIDE SEQUENCE [LARGE SCALE GENOMIC DNA]</scope>
    <source>
        <strain evidence="1 2">KSX58</strain>
    </source>
</reference>
<gene>
    <name evidence="1" type="ORF">TKK_016113</name>
</gene>
<evidence type="ECO:0000313" key="2">
    <source>
        <dbReference type="Proteomes" id="UP001627154"/>
    </source>
</evidence>
<dbReference type="PANTHER" id="PTHR33053:SF9">
    <property type="entry name" value="AGAP000105-PA"/>
    <property type="match status" value="1"/>
</dbReference>
<comment type="caution">
    <text evidence="1">The sequence shown here is derived from an EMBL/GenBank/DDBJ whole genome shotgun (WGS) entry which is preliminary data.</text>
</comment>
<name>A0ABD2W7Y1_9HYME</name>
<dbReference type="PANTHER" id="PTHR33053">
    <property type="entry name" value="PROTEIN, PUTATIVE-RELATED"/>
    <property type="match status" value="1"/>
</dbReference>
<dbReference type="EMBL" id="JBJJXI010000128">
    <property type="protein sequence ID" value="KAL3388680.1"/>
    <property type="molecule type" value="Genomic_DNA"/>
</dbReference>
<proteinExistence type="predicted"/>
<dbReference type="Proteomes" id="UP001627154">
    <property type="component" value="Unassembled WGS sequence"/>
</dbReference>
<organism evidence="1 2">
    <name type="scientific">Trichogramma kaykai</name>
    <dbReference type="NCBI Taxonomy" id="54128"/>
    <lineage>
        <taxon>Eukaryota</taxon>
        <taxon>Metazoa</taxon>
        <taxon>Ecdysozoa</taxon>
        <taxon>Arthropoda</taxon>
        <taxon>Hexapoda</taxon>
        <taxon>Insecta</taxon>
        <taxon>Pterygota</taxon>
        <taxon>Neoptera</taxon>
        <taxon>Endopterygota</taxon>
        <taxon>Hymenoptera</taxon>
        <taxon>Apocrita</taxon>
        <taxon>Proctotrupomorpha</taxon>
        <taxon>Chalcidoidea</taxon>
        <taxon>Trichogrammatidae</taxon>
        <taxon>Trichogramma</taxon>
    </lineage>
</organism>
<accession>A0ABD2W7Y1</accession>
<sequence>METSLKRVRKHRCKKSLRKRQKFELSEENVELSTTNVYSANALINEINGNVNLHECSEAEFNNADYEQSDGEIYDLPQNNNIHFNDADSDKTDHEQSYSDIHPLHQNNDVELNNIDSEHSDGDIYSDNVMGNSPSEQSFSDDEIHDEFENHARLDEISQLRIWAVECKIPKKHLDSLLKILKAKVLPDLPKCSKTFLNTCKSLYTIETMVGSNDSPGEYTYLGIQIGLKYCVNVNMHEDEVLKLDFNVDGVKIKKSSSKTLWPILCRVFHETSPSSYKPFTVALFYGKAKSYITHTRGHTSFHGCCKCNVVARKENSTTVYLIIGEKRTNADFRAFEDPDHHNGISPLLSIEPEVDFINQFVIDPMHLVYLGVNSRMFDQWMNGDKV</sequence>
<evidence type="ECO:0000313" key="1">
    <source>
        <dbReference type="EMBL" id="KAL3388680.1"/>
    </source>
</evidence>
<dbReference type="AlphaFoldDB" id="A0ABD2W7Y1"/>